<dbReference type="STRING" id="29760.F6HDZ7"/>
<dbReference type="HOGENOM" id="CLU_003612_1_0_1"/>
<dbReference type="InterPro" id="IPR051608">
    <property type="entry name" value="RQC_Subunit_NEMF"/>
</dbReference>
<sequence length="862" mass="97370">MVKGGRMNTADVAAEIKCLRRLIGMRCANVYDLSPKTYMFKFMNSSGVTESGGSEKVLLLMKSGVRLHTTAYVRMTPSGFTLKLRKHICTRRLEDVRQLGYDRVILFQFGLGANAHYVILELCAQGNILLTDSEFMVMTLLGSHRDDDKGVAIISRHWYPVEICRVFECTTTTKLQAALTSPKESESNEAKQGNRKGAKSSEPSKNTNDGARAKQATLKTVLGEALGYGPALSEHIILDAGLIPNTKVTKDSKFDFDTIQRLAQSVAKFENWLEDVILGDQVPEGYILMQNKIFGKDCRPSQPDRGSQIYDEFCPILLNQFKSREFVKFETFDAASDEFYSKIEGQRSEQQQKAKEENRVHTLKKEDDRCIKMAELIEYNLEDVDAAILAVRVALANGMNWEDLARMVKEKKKSGNPVAGLIDKLYLERNCMTLLLSNNLDEMDDDEKTLHVDKVEVDLALSAHANARQWYEQKKRQENKREKTIIAHEKLLKLLKRRLASSFHRELRRKKMRPNSTHYYATKKELCKDFEFPTYCNTVISILVKVFLKLIGFSYLSNARYIHADPHGASSTVIKNHKPEHPVPPLTLNQAGCFTVCHSQVWDSKIVTSAWWVYPHQVSKTAPTGEYLTVGSFMIHGKKNFLPPHPLMMGFGLRVRGEEEGAQDFEENESLKGNSDSESEKEETDEKRTAESKSITDPPTHQPILEGFSEISSAHNELTTSNVGSINLPEVPLEERNMLNGNDSEHIDDISGRHVSSVNPQLEDLIDWALELGSNTASGKKYALETSQVDLEDHNHEYRKAKVREKPYISKAERRKLKKGQKTSTSDAGGDHGKEEMGSLIERGFSISLTQVLCSIFIWIAD</sequence>
<dbReference type="PANTHER" id="PTHR15239:SF6">
    <property type="entry name" value="RIBOSOME QUALITY CONTROL COMPLEX SUBUNIT NEMF"/>
    <property type="match status" value="1"/>
</dbReference>
<evidence type="ECO:0000313" key="3">
    <source>
        <dbReference type="EMBL" id="CCB50255.1"/>
    </source>
</evidence>
<dbReference type="PaxDb" id="29760-VIT_05s0020g00170.t01"/>
<dbReference type="GO" id="GO:0000049">
    <property type="term" value="F:tRNA binding"/>
    <property type="evidence" value="ECO:0000318"/>
    <property type="project" value="GO_Central"/>
</dbReference>
<gene>
    <name evidence="3" type="ordered locus">VIT_05s0020g00170</name>
</gene>
<dbReference type="GO" id="GO:1990116">
    <property type="term" value="P:ribosome-associated ubiquitin-dependent protein catabolic process"/>
    <property type="evidence" value="ECO:0000318"/>
    <property type="project" value="GO_Central"/>
</dbReference>
<feature type="region of interest" description="Disordered" evidence="1">
    <location>
        <begin position="810"/>
        <end position="835"/>
    </location>
</feature>
<dbReference type="GO" id="GO:0072344">
    <property type="term" value="P:rescue of stalled ribosome"/>
    <property type="evidence" value="ECO:0000318"/>
    <property type="project" value="GO_Central"/>
</dbReference>
<keyword evidence="4" id="KW-1185">Reference proteome</keyword>
<feature type="region of interest" description="Disordered" evidence="1">
    <location>
        <begin position="660"/>
        <end position="705"/>
    </location>
</feature>
<dbReference type="AlphaFoldDB" id="F6HDZ7"/>
<dbReference type="Gene3D" id="2.30.310.10">
    <property type="entry name" value="ibrinogen binding protein from staphylococcus aureus domain"/>
    <property type="match status" value="1"/>
</dbReference>
<feature type="domain" description="NFACT RNA-binding" evidence="2">
    <location>
        <begin position="558"/>
        <end position="637"/>
    </location>
</feature>
<accession>F6HDZ7</accession>
<dbReference type="Pfam" id="PF05833">
    <property type="entry name" value="NFACT_N"/>
    <property type="match status" value="1"/>
</dbReference>
<proteinExistence type="predicted"/>
<evidence type="ECO:0000313" key="4">
    <source>
        <dbReference type="Proteomes" id="UP000009183"/>
    </source>
</evidence>
<feature type="region of interest" description="Disordered" evidence="1">
    <location>
        <begin position="178"/>
        <end position="213"/>
    </location>
</feature>
<dbReference type="FunFam" id="2.30.310.10:FF:000002">
    <property type="entry name" value="nuclear export mediator factor Nemf"/>
    <property type="match status" value="1"/>
</dbReference>
<dbReference type="GO" id="GO:0043023">
    <property type="term" value="F:ribosomal large subunit binding"/>
    <property type="evidence" value="ECO:0000318"/>
    <property type="project" value="GO_Central"/>
</dbReference>
<evidence type="ECO:0000256" key="1">
    <source>
        <dbReference type="SAM" id="MobiDB-lite"/>
    </source>
</evidence>
<dbReference type="Pfam" id="PF05670">
    <property type="entry name" value="NFACT-R_1"/>
    <property type="match status" value="1"/>
</dbReference>
<organism evidence="3 4">
    <name type="scientific">Vitis vinifera</name>
    <name type="common">Grape</name>
    <dbReference type="NCBI Taxonomy" id="29760"/>
    <lineage>
        <taxon>Eukaryota</taxon>
        <taxon>Viridiplantae</taxon>
        <taxon>Streptophyta</taxon>
        <taxon>Embryophyta</taxon>
        <taxon>Tracheophyta</taxon>
        <taxon>Spermatophyta</taxon>
        <taxon>Magnoliopsida</taxon>
        <taxon>eudicotyledons</taxon>
        <taxon>Gunneridae</taxon>
        <taxon>Pentapetalae</taxon>
        <taxon>rosids</taxon>
        <taxon>Vitales</taxon>
        <taxon>Vitaceae</taxon>
        <taxon>Viteae</taxon>
        <taxon>Vitis</taxon>
    </lineage>
</organism>
<dbReference type="GO" id="GO:1990112">
    <property type="term" value="C:RQC complex"/>
    <property type="evidence" value="ECO:0000318"/>
    <property type="project" value="GO_Central"/>
</dbReference>
<dbReference type="InParanoid" id="F6HDZ7"/>
<name>F6HDZ7_VITVI</name>
<dbReference type="EMBL" id="FN595749">
    <property type="protein sequence ID" value="CCB50255.1"/>
    <property type="molecule type" value="Genomic_DNA"/>
</dbReference>
<protein>
    <recommendedName>
        <fullName evidence="2">NFACT RNA-binding domain-containing protein</fullName>
    </recommendedName>
</protein>
<dbReference type="ExpressionAtlas" id="F6HDZ7">
    <property type="expression patterns" value="baseline and differential"/>
</dbReference>
<dbReference type="PANTHER" id="PTHR15239">
    <property type="entry name" value="NUCLEAR EXPORT MEDIATOR FACTOR NEMF"/>
    <property type="match status" value="1"/>
</dbReference>
<dbReference type="eggNOG" id="KOG2030">
    <property type="taxonomic scope" value="Eukaryota"/>
</dbReference>
<dbReference type="Proteomes" id="UP000009183">
    <property type="component" value="Chromosome 5"/>
</dbReference>
<reference evidence="4" key="1">
    <citation type="journal article" date="2007" name="Nature">
        <title>The grapevine genome sequence suggests ancestral hexaploidization in major angiosperm phyla.</title>
        <authorList>
            <consortium name="The French-Italian Public Consortium for Grapevine Genome Characterization."/>
            <person name="Jaillon O."/>
            <person name="Aury J.-M."/>
            <person name="Noel B."/>
            <person name="Policriti A."/>
            <person name="Clepet C."/>
            <person name="Casagrande A."/>
            <person name="Choisne N."/>
            <person name="Aubourg S."/>
            <person name="Vitulo N."/>
            <person name="Jubin C."/>
            <person name="Vezzi A."/>
            <person name="Legeai F."/>
            <person name="Hugueney P."/>
            <person name="Dasilva C."/>
            <person name="Horner D."/>
            <person name="Mica E."/>
            <person name="Jublot D."/>
            <person name="Poulain J."/>
            <person name="Bruyere C."/>
            <person name="Billault A."/>
            <person name="Segurens B."/>
            <person name="Gouyvenoux M."/>
            <person name="Ugarte E."/>
            <person name="Cattonaro F."/>
            <person name="Anthouard V."/>
            <person name="Vico V."/>
            <person name="Del Fabbro C."/>
            <person name="Alaux M."/>
            <person name="Di Gaspero G."/>
            <person name="Dumas V."/>
            <person name="Felice N."/>
            <person name="Paillard S."/>
            <person name="Juman I."/>
            <person name="Moroldo M."/>
            <person name="Scalabrin S."/>
            <person name="Canaguier A."/>
            <person name="Le Clainche I."/>
            <person name="Malacrida G."/>
            <person name="Durand E."/>
            <person name="Pesole G."/>
            <person name="Laucou V."/>
            <person name="Chatelet P."/>
            <person name="Merdinoglu D."/>
            <person name="Delledonne M."/>
            <person name="Pezzotti M."/>
            <person name="Lecharny A."/>
            <person name="Scarpelli C."/>
            <person name="Artiguenave F."/>
            <person name="Pe M.E."/>
            <person name="Valle G."/>
            <person name="Morgante M."/>
            <person name="Caboche M."/>
            <person name="Adam-Blondon A.-F."/>
            <person name="Weissenbach J."/>
            <person name="Quetier F."/>
            <person name="Wincker P."/>
        </authorList>
    </citation>
    <scope>NUCLEOTIDE SEQUENCE [LARGE SCALE GENOMIC DNA]</scope>
    <source>
        <strain evidence="4">cv. Pinot noir / PN40024</strain>
    </source>
</reference>
<evidence type="ECO:0000259" key="2">
    <source>
        <dbReference type="Pfam" id="PF05670"/>
    </source>
</evidence>
<dbReference type="InterPro" id="IPR008532">
    <property type="entry name" value="NFACT_RNA-bd"/>
</dbReference>